<gene>
    <name evidence="22" type="primary">coxB</name>
    <name evidence="22" type="ORF">M0638_22145</name>
</gene>
<evidence type="ECO:0000256" key="5">
    <source>
        <dbReference type="ARBA" id="ARBA00022617"/>
    </source>
</evidence>
<keyword evidence="10" id="KW-0249">Electron transport</keyword>
<evidence type="ECO:0000256" key="8">
    <source>
        <dbReference type="ARBA" id="ARBA00022723"/>
    </source>
</evidence>
<evidence type="ECO:0000256" key="18">
    <source>
        <dbReference type="PROSITE-ProRule" id="PRU00433"/>
    </source>
</evidence>
<comment type="caution">
    <text evidence="22">The sequence shown here is derived from an EMBL/GenBank/DDBJ whole genome shotgun (WGS) entry which is preliminary data.</text>
</comment>
<dbReference type="InterPro" id="IPR002429">
    <property type="entry name" value="CcO_II-like_C"/>
</dbReference>
<dbReference type="SUPFAM" id="SSF46626">
    <property type="entry name" value="Cytochrome c"/>
    <property type="match status" value="1"/>
</dbReference>
<evidence type="ECO:0000256" key="1">
    <source>
        <dbReference type="ARBA" id="ARBA00004141"/>
    </source>
</evidence>
<keyword evidence="23" id="KW-1185">Reference proteome</keyword>
<dbReference type="PROSITE" id="PS51007">
    <property type="entry name" value="CYTC"/>
    <property type="match status" value="1"/>
</dbReference>
<dbReference type="PRINTS" id="PR01166">
    <property type="entry name" value="CYCOXIDASEII"/>
</dbReference>
<keyword evidence="7 19" id="KW-0812">Transmembrane</keyword>
<dbReference type="GO" id="GO:0042773">
    <property type="term" value="P:ATP synthesis coupled electron transport"/>
    <property type="evidence" value="ECO:0007669"/>
    <property type="project" value="TreeGrafter"/>
</dbReference>
<evidence type="ECO:0000313" key="23">
    <source>
        <dbReference type="Proteomes" id="UP001139516"/>
    </source>
</evidence>
<feature type="domain" description="Cytochrome c" evidence="21">
    <location>
        <begin position="218"/>
        <end position="321"/>
    </location>
</feature>
<keyword evidence="6" id="KW-0679">Respiratory chain</keyword>
<dbReference type="Gene3D" id="2.60.40.420">
    <property type="entry name" value="Cupredoxins - blue copper proteins"/>
    <property type="match status" value="1"/>
</dbReference>
<dbReference type="EC" id="7.1.1.9" evidence="3"/>
<dbReference type="GO" id="GO:0016020">
    <property type="term" value="C:membrane"/>
    <property type="evidence" value="ECO:0007669"/>
    <property type="project" value="UniProtKB-SubCell"/>
</dbReference>
<keyword evidence="13" id="KW-0186">Copper</keyword>
<dbReference type="Gene3D" id="1.10.287.90">
    <property type="match status" value="1"/>
</dbReference>
<evidence type="ECO:0000256" key="3">
    <source>
        <dbReference type="ARBA" id="ARBA00012949"/>
    </source>
</evidence>
<sequence length="328" mass="35044">MSGLSGWVPLWPPAASAEAGTVDAIVLLLLGLSGAVLLLVLCLVAGFAIRYRRGSPAKRGALPELVQSEVEIGWTAATLLLALLLFAWAASAQLGEERTQSDALEIHVTARQWMWKAQHPNGAREINALHLPRGEPVRLLMTSEDVIHSFFVPAFRIKQDVLPGRVTQLRFHPTETGEFHLFCAEFCGTLHARMLGTVTVMEPGDYARWRAAQPEGDGLAREGAALFVSLGCAGCHGAGGGGSEVGVGATVRAPRLAGLYGRDVPLADGRVVRADEAYLRDSILQPGRDVAAGYAPLMPSFAGLLGEGEVQRLVAYLRERGEQPGEGR</sequence>
<keyword evidence="12 18" id="KW-0408">Iron</keyword>
<protein>
    <recommendedName>
        <fullName evidence="3">cytochrome-c oxidase</fullName>
        <ecNumber evidence="3">7.1.1.9</ecNumber>
    </recommendedName>
    <alternativeName>
        <fullName evidence="16">Cytochrome aa3 subunit 2</fullName>
    </alternativeName>
</protein>
<dbReference type="GO" id="GO:0016491">
    <property type="term" value="F:oxidoreductase activity"/>
    <property type="evidence" value="ECO:0007669"/>
    <property type="project" value="InterPro"/>
</dbReference>
<organism evidence="22 23">
    <name type="scientific">Roseomonas acroporae</name>
    <dbReference type="NCBI Taxonomy" id="2937791"/>
    <lineage>
        <taxon>Bacteria</taxon>
        <taxon>Pseudomonadati</taxon>
        <taxon>Pseudomonadota</taxon>
        <taxon>Alphaproteobacteria</taxon>
        <taxon>Acetobacterales</taxon>
        <taxon>Roseomonadaceae</taxon>
        <taxon>Roseomonas</taxon>
    </lineage>
</organism>
<comment type="subcellular location">
    <subcellularLocation>
        <location evidence="1">Membrane</location>
        <topology evidence="1">Multi-pass membrane protein</topology>
    </subcellularLocation>
</comment>
<dbReference type="Gene3D" id="1.10.760.10">
    <property type="entry name" value="Cytochrome c-like domain"/>
    <property type="match status" value="1"/>
</dbReference>
<feature type="transmembrane region" description="Helical" evidence="19">
    <location>
        <begin position="70"/>
        <end position="90"/>
    </location>
</feature>
<keyword evidence="4" id="KW-0813">Transport</keyword>
<dbReference type="SUPFAM" id="SSF49503">
    <property type="entry name" value="Cupredoxins"/>
    <property type="match status" value="1"/>
</dbReference>
<feature type="transmembrane region" description="Helical" evidence="19">
    <location>
        <begin position="26"/>
        <end position="49"/>
    </location>
</feature>
<evidence type="ECO:0000256" key="10">
    <source>
        <dbReference type="ARBA" id="ARBA00022982"/>
    </source>
</evidence>
<dbReference type="CDD" id="cd13915">
    <property type="entry name" value="CuRO_HCO_II_like_2"/>
    <property type="match status" value="1"/>
</dbReference>
<dbReference type="NCBIfam" id="TIGR02866">
    <property type="entry name" value="CoxB"/>
    <property type="match status" value="1"/>
</dbReference>
<dbReference type="PANTHER" id="PTHR22888">
    <property type="entry name" value="CYTOCHROME C OXIDASE, SUBUNIT II"/>
    <property type="match status" value="1"/>
</dbReference>
<evidence type="ECO:0000256" key="9">
    <source>
        <dbReference type="ARBA" id="ARBA00022967"/>
    </source>
</evidence>
<dbReference type="Proteomes" id="UP001139516">
    <property type="component" value="Unassembled WGS sequence"/>
</dbReference>
<evidence type="ECO:0000256" key="7">
    <source>
        <dbReference type="ARBA" id="ARBA00022692"/>
    </source>
</evidence>
<dbReference type="AlphaFoldDB" id="A0A9X2BZJ0"/>
<dbReference type="PROSITE" id="PS50857">
    <property type="entry name" value="COX2_CUA"/>
    <property type="match status" value="1"/>
</dbReference>
<evidence type="ECO:0000256" key="4">
    <source>
        <dbReference type="ARBA" id="ARBA00022448"/>
    </source>
</evidence>
<keyword evidence="14 19" id="KW-0472">Membrane</keyword>
<evidence type="ECO:0000256" key="6">
    <source>
        <dbReference type="ARBA" id="ARBA00022660"/>
    </source>
</evidence>
<evidence type="ECO:0000259" key="20">
    <source>
        <dbReference type="PROSITE" id="PS50857"/>
    </source>
</evidence>
<dbReference type="RefSeq" id="WP_248669135.1">
    <property type="nucleotide sequence ID" value="NZ_JALPRX010000104.1"/>
</dbReference>
<dbReference type="GO" id="GO:0005507">
    <property type="term" value="F:copper ion binding"/>
    <property type="evidence" value="ECO:0007669"/>
    <property type="project" value="InterPro"/>
</dbReference>
<proteinExistence type="inferred from homology"/>
<accession>A0A9X2BZJ0</accession>
<dbReference type="InterPro" id="IPR009056">
    <property type="entry name" value="Cyt_c-like_dom"/>
</dbReference>
<dbReference type="Pfam" id="PF00034">
    <property type="entry name" value="Cytochrom_C"/>
    <property type="match status" value="1"/>
</dbReference>
<dbReference type="InterPro" id="IPR045187">
    <property type="entry name" value="CcO_II"/>
</dbReference>
<dbReference type="InterPro" id="IPR036257">
    <property type="entry name" value="Cyt_c_oxidase_su2_TM_sf"/>
</dbReference>
<evidence type="ECO:0000256" key="17">
    <source>
        <dbReference type="ARBA" id="ARBA00047816"/>
    </source>
</evidence>
<name>A0A9X2BZJ0_9PROT</name>
<dbReference type="PANTHER" id="PTHR22888:SF9">
    <property type="entry name" value="CYTOCHROME C OXIDASE SUBUNIT 2"/>
    <property type="match status" value="1"/>
</dbReference>
<dbReference type="InterPro" id="IPR008972">
    <property type="entry name" value="Cupredoxin"/>
</dbReference>
<evidence type="ECO:0000313" key="22">
    <source>
        <dbReference type="EMBL" id="MCK8787080.1"/>
    </source>
</evidence>
<evidence type="ECO:0000256" key="13">
    <source>
        <dbReference type="ARBA" id="ARBA00023008"/>
    </source>
</evidence>
<dbReference type="GO" id="GO:0020037">
    <property type="term" value="F:heme binding"/>
    <property type="evidence" value="ECO:0007669"/>
    <property type="project" value="InterPro"/>
</dbReference>
<evidence type="ECO:0000256" key="14">
    <source>
        <dbReference type="ARBA" id="ARBA00023136"/>
    </source>
</evidence>
<evidence type="ECO:0000256" key="19">
    <source>
        <dbReference type="SAM" id="Phobius"/>
    </source>
</evidence>
<reference evidence="22" key="1">
    <citation type="submission" date="2022-04" db="EMBL/GenBank/DDBJ databases">
        <title>Roseomonas acroporae sp. nov., isolated from coral Acropora digitifera.</title>
        <authorList>
            <person name="Sun H."/>
        </authorList>
    </citation>
    <scope>NUCLEOTIDE SEQUENCE</scope>
    <source>
        <strain evidence="22">NAR14</strain>
    </source>
</reference>
<evidence type="ECO:0000256" key="12">
    <source>
        <dbReference type="ARBA" id="ARBA00023004"/>
    </source>
</evidence>
<evidence type="ECO:0000256" key="2">
    <source>
        <dbReference type="ARBA" id="ARBA00007866"/>
    </source>
</evidence>
<dbReference type="Pfam" id="PF00116">
    <property type="entry name" value="COX2"/>
    <property type="match status" value="1"/>
</dbReference>
<evidence type="ECO:0000256" key="16">
    <source>
        <dbReference type="ARBA" id="ARBA00031399"/>
    </source>
</evidence>
<keyword evidence="8 18" id="KW-0479">Metal-binding</keyword>
<evidence type="ECO:0000256" key="11">
    <source>
        <dbReference type="ARBA" id="ARBA00022989"/>
    </source>
</evidence>
<comment type="similarity">
    <text evidence="2">Belongs to the cytochrome c oxidase subunit 2 family.</text>
</comment>
<dbReference type="InterPro" id="IPR014222">
    <property type="entry name" value="Cyt_c_oxidase_su2"/>
</dbReference>
<dbReference type="InterPro" id="IPR036909">
    <property type="entry name" value="Cyt_c-like_dom_sf"/>
</dbReference>
<feature type="domain" description="Cytochrome oxidase subunit II copper A binding" evidence="20">
    <location>
        <begin position="101"/>
        <end position="212"/>
    </location>
</feature>
<keyword evidence="5 18" id="KW-0349">Heme</keyword>
<evidence type="ECO:0000256" key="15">
    <source>
        <dbReference type="ARBA" id="ARBA00024688"/>
    </source>
</evidence>
<comment type="function">
    <text evidence="15">Subunits I and II form the functional core of the enzyme complex. Electrons originating in cytochrome c are transferred via heme a and Cu(A) to the binuclear center formed by heme a3 and Cu(B).</text>
</comment>
<evidence type="ECO:0000259" key="21">
    <source>
        <dbReference type="PROSITE" id="PS51007"/>
    </source>
</evidence>
<dbReference type="GO" id="GO:0004129">
    <property type="term" value="F:cytochrome-c oxidase activity"/>
    <property type="evidence" value="ECO:0007669"/>
    <property type="project" value="UniProtKB-EC"/>
</dbReference>
<keyword evidence="11 19" id="KW-1133">Transmembrane helix</keyword>
<dbReference type="EMBL" id="JALPRX010000104">
    <property type="protein sequence ID" value="MCK8787080.1"/>
    <property type="molecule type" value="Genomic_DNA"/>
</dbReference>
<dbReference type="PROSITE" id="PS00078">
    <property type="entry name" value="COX2"/>
    <property type="match status" value="1"/>
</dbReference>
<comment type="catalytic activity">
    <reaction evidence="17">
        <text>4 Fe(II)-[cytochrome c] + O2 + 8 H(+)(in) = 4 Fe(III)-[cytochrome c] + 2 H2O + 4 H(+)(out)</text>
        <dbReference type="Rhea" id="RHEA:11436"/>
        <dbReference type="Rhea" id="RHEA-COMP:10350"/>
        <dbReference type="Rhea" id="RHEA-COMP:14399"/>
        <dbReference type="ChEBI" id="CHEBI:15377"/>
        <dbReference type="ChEBI" id="CHEBI:15378"/>
        <dbReference type="ChEBI" id="CHEBI:15379"/>
        <dbReference type="ChEBI" id="CHEBI:29033"/>
        <dbReference type="ChEBI" id="CHEBI:29034"/>
        <dbReference type="EC" id="7.1.1.9"/>
    </reaction>
</comment>
<keyword evidence="9" id="KW-1278">Translocase</keyword>
<dbReference type="InterPro" id="IPR001505">
    <property type="entry name" value="Copper_CuA"/>
</dbReference>